<sequence>MSKKVKHASLLDFFMPKAKKSQENPLEDSTAVTDLRQTDNCVLQQTNDSNKQINEINSDVSAVSHASLDTGRGEDIEMIENNESDSSETENAHRKFDGNLETMENDLSESSSVGLSNANLNASNEIPNSCEHSSQSIHSIAPSCWSVKQQDYFTSAYPWIIFSNGKIGCRECKNVNTLGLHAKQRSHISKEWIECTVFPCKTKSRETSAAQKYLRKKITKHAKSNAHVTATNILKERQKRKIQSSTGLSVAQHQSATEKCLRTAYYVAKENRPYSDYENLVKLQQKNGISLGVTLHSRWSCTEMIDIIATTMRKKIIKEITKNNKKIAIIIDEATSNAKDSCLVVYVRSIINGLAVNIFLSIIELGGQDANSIYESLLDSLKSNGINDEYLAKNFIAFTSDGASVMTGAIKGVATLLKSKYPQIVLWHCLNHRLELAVSDTIKAVDGTQPIEDFFGRIYTIYSQSAKLQRELKNIAAELDVQLRKVDKILTTRWVASSSRAVESFWRNYPALYKHFHTLSQSNDKHKATYAGLVKRMETIEFIEDVAIMKDCLGQLSILSESLQKDRTTLLKASDYLQWTINALEKVKDSLETKYEFRNIYDSSVQFKGVELKSFPSRTGYKSFNRKQFLQGLIDNLQRRMIDSSEKILLNQIESLCPEKWPRGEKIPWLKGEQDVISLCERFNINATGIVTSYREFFNDPRNIPSLVEERLLKGLIQIVPVSSAEAERGFSQMNLVCTKSRSSMSVSHLSSLMFISINGPPVQFWEASLAVQQWLEHHKSAENNQTRKMKQTTESELTPLQRFFVK</sequence>
<dbReference type="PANTHER" id="PTHR46880">
    <property type="entry name" value="RAS-ASSOCIATING DOMAIN-CONTAINING PROTEIN"/>
    <property type="match status" value="1"/>
</dbReference>
<dbReference type="OrthoDB" id="8909466at2759"/>
<name>A0A7D9HVI3_PARCT</name>
<dbReference type="GO" id="GO:0016874">
    <property type="term" value="F:ligase activity"/>
    <property type="evidence" value="ECO:0007669"/>
    <property type="project" value="UniProtKB-KW"/>
</dbReference>
<evidence type="ECO:0000313" key="2">
    <source>
        <dbReference type="Proteomes" id="UP001152795"/>
    </source>
</evidence>
<dbReference type="AlphaFoldDB" id="A0A7D9HVI3"/>
<dbReference type="GO" id="GO:0016925">
    <property type="term" value="P:protein sumoylation"/>
    <property type="evidence" value="ECO:0007669"/>
    <property type="project" value="TreeGrafter"/>
</dbReference>
<dbReference type="Proteomes" id="UP001152795">
    <property type="component" value="Unassembled WGS sequence"/>
</dbReference>
<organism evidence="1 2">
    <name type="scientific">Paramuricea clavata</name>
    <name type="common">Red gorgonian</name>
    <name type="synonym">Violescent sea-whip</name>
    <dbReference type="NCBI Taxonomy" id="317549"/>
    <lineage>
        <taxon>Eukaryota</taxon>
        <taxon>Metazoa</taxon>
        <taxon>Cnidaria</taxon>
        <taxon>Anthozoa</taxon>
        <taxon>Octocorallia</taxon>
        <taxon>Malacalcyonacea</taxon>
        <taxon>Plexauridae</taxon>
        <taxon>Paramuricea</taxon>
    </lineage>
</organism>
<dbReference type="PANTHER" id="PTHR46880:SF8">
    <property type="entry name" value="E3 SUMO-PROTEIN LIGASE KIAA1586"/>
    <property type="match status" value="1"/>
</dbReference>
<keyword evidence="2" id="KW-1185">Reference proteome</keyword>
<dbReference type="GO" id="GO:0061665">
    <property type="term" value="F:SUMO ligase activity"/>
    <property type="evidence" value="ECO:0007669"/>
    <property type="project" value="TreeGrafter"/>
</dbReference>
<accession>A0A7D9HVI3</accession>
<reference evidence="1" key="1">
    <citation type="submission" date="2020-04" db="EMBL/GenBank/DDBJ databases">
        <authorList>
            <person name="Alioto T."/>
            <person name="Alioto T."/>
            <person name="Gomez Garrido J."/>
        </authorList>
    </citation>
    <scope>NUCLEOTIDE SEQUENCE</scope>
    <source>
        <strain evidence="1">A484AB</strain>
    </source>
</reference>
<dbReference type="SUPFAM" id="SSF53098">
    <property type="entry name" value="Ribonuclease H-like"/>
    <property type="match status" value="1"/>
</dbReference>
<comment type="caution">
    <text evidence="1">The sequence shown here is derived from an EMBL/GenBank/DDBJ whole genome shotgun (WGS) entry which is preliminary data.</text>
</comment>
<dbReference type="InterPro" id="IPR012337">
    <property type="entry name" value="RNaseH-like_sf"/>
</dbReference>
<proteinExistence type="predicted"/>
<evidence type="ECO:0000313" key="1">
    <source>
        <dbReference type="EMBL" id="CAB3993806.1"/>
    </source>
</evidence>
<keyword evidence="1" id="KW-0436">Ligase</keyword>
<gene>
    <name evidence="1" type="ORF">PACLA_8A059676</name>
</gene>
<dbReference type="EMBL" id="CACRXK020002331">
    <property type="protein sequence ID" value="CAB3993806.1"/>
    <property type="molecule type" value="Genomic_DNA"/>
</dbReference>
<protein>
    <submittedName>
        <fullName evidence="1">E3 SUMO- ligase KIAA1586-like</fullName>
    </submittedName>
</protein>